<feature type="transmembrane region" description="Helical" evidence="1">
    <location>
        <begin position="90"/>
        <end position="107"/>
    </location>
</feature>
<keyword evidence="1" id="KW-0812">Transmembrane</keyword>
<protein>
    <submittedName>
        <fullName evidence="2">Uncharacterized protein</fullName>
    </submittedName>
</protein>
<keyword evidence="1" id="KW-1133">Transmembrane helix</keyword>
<comment type="caution">
    <text evidence="2">The sequence shown here is derived from an EMBL/GenBank/DDBJ whole genome shotgun (WGS) entry which is preliminary data.</text>
</comment>
<evidence type="ECO:0000313" key="3">
    <source>
        <dbReference type="Proteomes" id="UP000681526"/>
    </source>
</evidence>
<evidence type="ECO:0000256" key="1">
    <source>
        <dbReference type="SAM" id="Phobius"/>
    </source>
</evidence>
<organism evidence="2 3">
    <name type="scientific">Thermobacillus xylanilyticus</name>
    <dbReference type="NCBI Taxonomy" id="76633"/>
    <lineage>
        <taxon>Bacteria</taxon>
        <taxon>Bacillati</taxon>
        <taxon>Bacillota</taxon>
        <taxon>Bacilli</taxon>
        <taxon>Bacillales</taxon>
        <taxon>Paenibacillaceae</taxon>
        <taxon>Thermobacillus</taxon>
    </lineage>
</organism>
<proteinExistence type="predicted"/>
<name>A0ABM8V241_THEXY</name>
<keyword evidence="1" id="KW-0472">Membrane</keyword>
<dbReference type="RefSeq" id="WP_015255831.1">
    <property type="nucleotide sequence ID" value="NZ_CAJRAY010000024.1"/>
</dbReference>
<dbReference type="Proteomes" id="UP000681526">
    <property type="component" value="Unassembled WGS sequence"/>
</dbReference>
<reference evidence="2 3" key="1">
    <citation type="submission" date="2021-04" db="EMBL/GenBank/DDBJ databases">
        <authorList>
            <person name="Rakotoarivonina H."/>
        </authorList>
    </citation>
    <scope>NUCLEOTIDE SEQUENCE [LARGE SCALE GENOMIC DNA]</scope>
    <source>
        <strain evidence="2 3">XE</strain>
    </source>
</reference>
<accession>A0ABM8V241</accession>
<sequence length="114" mass="12531">MVLFLLICLVFILASVLVFRKSAVRHPYANGIQLAITISALATVCLAQNYTQSLIPEANDGLGVSNAVAYWIIGEDGWSKEKFKAYFENSAYLTFLLILAYPAVLAAEAKRKKS</sequence>
<keyword evidence="3" id="KW-1185">Reference proteome</keyword>
<dbReference type="EMBL" id="CAJRAY010000024">
    <property type="protein sequence ID" value="CAG5082055.1"/>
    <property type="molecule type" value="Genomic_DNA"/>
</dbReference>
<evidence type="ECO:0000313" key="2">
    <source>
        <dbReference type="EMBL" id="CAG5082055.1"/>
    </source>
</evidence>
<gene>
    <name evidence="2" type="primary">txxe 857</name>
    <name evidence="2" type="ORF">TXXE_05785</name>
</gene>